<gene>
    <name evidence="2" type="ORF">QQ020_31575</name>
</gene>
<dbReference type="Pfam" id="PF13795">
    <property type="entry name" value="HupE_UreJ_2"/>
    <property type="match status" value="1"/>
</dbReference>
<dbReference type="EMBL" id="JAUJEB010000010">
    <property type="protein sequence ID" value="MDN5216652.1"/>
    <property type="molecule type" value="Genomic_DNA"/>
</dbReference>
<sequence length="194" mass="21904">MLPFHFYLKLGFEHISNLAGYDHIMFLVALCAVYTVGQWRHVLILVTAFTIGHSVTLSLATFDVLTIPSEIIKFLIPVTIFITAINNVFSAPPDVRSPKIRRNYFMALFFGFIHGMDFSNYFKALIGEFGSIFQPLLAFNLGIELGQLLVVLGIFLLAYLALTLLKFKPREWNLFISGAAAGMSLLSMIENKFW</sequence>
<proteinExistence type="predicted"/>
<protein>
    <submittedName>
        <fullName evidence="2">HupE/UreJ family protein</fullName>
    </submittedName>
</protein>
<feature type="transmembrane region" description="Helical" evidence="1">
    <location>
        <begin position="42"/>
        <end position="62"/>
    </location>
</feature>
<dbReference type="RefSeq" id="WP_346761990.1">
    <property type="nucleotide sequence ID" value="NZ_JAUJEB010000010.1"/>
</dbReference>
<dbReference type="Proteomes" id="UP001172083">
    <property type="component" value="Unassembled WGS sequence"/>
</dbReference>
<feature type="transmembrane region" description="Helical" evidence="1">
    <location>
        <begin position="104"/>
        <end position="126"/>
    </location>
</feature>
<feature type="transmembrane region" description="Helical" evidence="1">
    <location>
        <begin position="74"/>
        <end position="92"/>
    </location>
</feature>
<feature type="transmembrane region" description="Helical" evidence="1">
    <location>
        <begin position="146"/>
        <end position="165"/>
    </location>
</feature>
<comment type="caution">
    <text evidence="2">The sequence shown here is derived from an EMBL/GenBank/DDBJ whole genome shotgun (WGS) entry which is preliminary data.</text>
</comment>
<organism evidence="2 3">
    <name type="scientific">Agaribacillus aureus</name>
    <dbReference type="NCBI Taxonomy" id="3051825"/>
    <lineage>
        <taxon>Bacteria</taxon>
        <taxon>Pseudomonadati</taxon>
        <taxon>Bacteroidota</taxon>
        <taxon>Cytophagia</taxon>
        <taxon>Cytophagales</taxon>
        <taxon>Splendidivirgaceae</taxon>
        <taxon>Agaribacillus</taxon>
    </lineage>
</organism>
<evidence type="ECO:0000313" key="3">
    <source>
        <dbReference type="Proteomes" id="UP001172083"/>
    </source>
</evidence>
<feature type="transmembrane region" description="Helical" evidence="1">
    <location>
        <begin position="20"/>
        <end position="37"/>
    </location>
</feature>
<accession>A0ABT8LFV6</accession>
<reference evidence="2" key="1">
    <citation type="submission" date="2023-06" db="EMBL/GenBank/DDBJ databases">
        <title>Genomic of Agaribacillus aureum.</title>
        <authorList>
            <person name="Wang G."/>
        </authorList>
    </citation>
    <scope>NUCLEOTIDE SEQUENCE</scope>
    <source>
        <strain evidence="2">BMA12</strain>
    </source>
</reference>
<name>A0ABT8LFV6_9BACT</name>
<evidence type="ECO:0000256" key="1">
    <source>
        <dbReference type="SAM" id="Phobius"/>
    </source>
</evidence>
<dbReference type="InterPro" id="IPR032809">
    <property type="entry name" value="Put_HupE_UreJ"/>
</dbReference>
<feature type="transmembrane region" description="Helical" evidence="1">
    <location>
        <begin position="172"/>
        <end position="189"/>
    </location>
</feature>
<keyword evidence="1" id="KW-0472">Membrane</keyword>
<keyword evidence="1" id="KW-0812">Transmembrane</keyword>
<keyword evidence="3" id="KW-1185">Reference proteome</keyword>
<keyword evidence="1" id="KW-1133">Transmembrane helix</keyword>
<evidence type="ECO:0000313" key="2">
    <source>
        <dbReference type="EMBL" id="MDN5216652.1"/>
    </source>
</evidence>